<sequence length="29" mass="3472">PKFDHDFQSSRRHRMEEDLAAFHSRVSGK</sequence>
<dbReference type="AlphaFoldDB" id="A0A1R3JJT7"/>
<dbReference type="Proteomes" id="UP000188268">
    <property type="component" value="Unassembled WGS sequence"/>
</dbReference>
<accession>A0A1R3JJT7</accession>
<evidence type="ECO:0000313" key="2">
    <source>
        <dbReference type="EMBL" id="OMO95074.1"/>
    </source>
</evidence>
<gene>
    <name evidence="2" type="ORF">CCACVL1_05575</name>
</gene>
<proteinExistence type="predicted"/>
<feature type="non-terminal residue" evidence="2">
    <location>
        <position position="1"/>
    </location>
</feature>
<evidence type="ECO:0000313" key="3">
    <source>
        <dbReference type="Proteomes" id="UP000188268"/>
    </source>
</evidence>
<keyword evidence="3" id="KW-1185">Reference proteome</keyword>
<comment type="caution">
    <text evidence="2">The sequence shown here is derived from an EMBL/GenBank/DDBJ whole genome shotgun (WGS) entry which is preliminary data.</text>
</comment>
<reference evidence="2 3" key="1">
    <citation type="submission" date="2013-09" db="EMBL/GenBank/DDBJ databases">
        <title>Corchorus capsularis genome sequencing.</title>
        <authorList>
            <person name="Alam M."/>
            <person name="Haque M.S."/>
            <person name="Islam M.S."/>
            <person name="Emdad E.M."/>
            <person name="Islam M.M."/>
            <person name="Ahmed B."/>
            <person name="Halim A."/>
            <person name="Hossen Q.M.M."/>
            <person name="Hossain M.Z."/>
            <person name="Ahmed R."/>
            <person name="Khan M.M."/>
            <person name="Islam R."/>
            <person name="Rashid M.M."/>
            <person name="Khan S.A."/>
            <person name="Rahman M.S."/>
            <person name="Alam M."/>
        </authorList>
    </citation>
    <scope>NUCLEOTIDE SEQUENCE [LARGE SCALE GENOMIC DNA]</scope>
    <source>
        <strain evidence="3">cv. CVL-1</strain>
        <tissue evidence="2">Whole seedling</tissue>
    </source>
</reference>
<evidence type="ECO:0000256" key="1">
    <source>
        <dbReference type="SAM" id="MobiDB-lite"/>
    </source>
</evidence>
<feature type="region of interest" description="Disordered" evidence="1">
    <location>
        <begin position="1"/>
        <end position="29"/>
    </location>
</feature>
<dbReference type="Gramene" id="OMO95074">
    <property type="protein sequence ID" value="OMO95074"/>
    <property type="gene ID" value="CCACVL1_05575"/>
</dbReference>
<dbReference type="EMBL" id="AWWV01007716">
    <property type="protein sequence ID" value="OMO95074.1"/>
    <property type="molecule type" value="Genomic_DNA"/>
</dbReference>
<feature type="compositionally biased region" description="Basic and acidic residues" evidence="1">
    <location>
        <begin position="1"/>
        <end position="17"/>
    </location>
</feature>
<protein>
    <submittedName>
        <fullName evidence="2">Uncharacterized protein</fullName>
    </submittedName>
</protein>
<name>A0A1R3JJT7_COCAP</name>
<organism evidence="2 3">
    <name type="scientific">Corchorus capsularis</name>
    <name type="common">Jute</name>
    <dbReference type="NCBI Taxonomy" id="210143"/>
    <lineage>
        <taxon>Eukaryota</taxon>
        <taxon>Viridiplantae</taxon>
        <taxon>Streptophyta</taxon>
        <taxon>Embryophyta</taxon>
        <taxon>Tracheophyta</taxon>
        <taxon>Spermatophyta</taxon>
        <taxon>Magnoliopsida</taxon>
        <taxon>eudicotyledons</taxon>
        <taxon>Gunneridae</taxon>
        <taxon>Pentapetalae</taxon>
        <taxon>rosids</taxon>
        <taxon>malvids</taxon>
        <taxon>Malvales</taxon>
        <taxon>Malvaceae</taxon>
        <taxon>Grewioideae</taxon>
        <taxon>Apeibeae</taxon>
        <taxon>Corchorus</taxon>
    </lineage>
</organism>